<accession>A0ABV5VNW3</accession>
<proteinExistence type="predicted"/>
<gene>
    <name evidence="4" type="ORF">ACFFNY_00060</name>
</gene>
<dbReference type="SUPFAM" id="SSF55073">
    <property type="entry name" value="Nucleotide cyclase"/>
    <property type="match status" value="1"/>
</dbReference>
<dbReference type="Gene3D" id="3.20.20.450">
    <property type="entry name" value="EAL domain"/>
    <property type="match status" value="1"/>
</dbReference>
<dbReference type="InterPro" id="IPR029787">
    <property type="entry name" value="Nucleotide_cyclase"/>
</dbReference>
<protein>
    <submittedName>
        <fullName evidence="4">Bifunctional diguanylate cyclase/phosphodiesterase</fullName>
    </submittedName>
</protein>
<dbReference type="CDD" id="cd01948">
    <property type="entry name" value="EAL"/>
    <property type="match status" value="1"/>
</dbReference>
<dbReference type="CDD" id="cd00130">
    <property type="entry name" value="PAS"/>
    <property type="match status" value="1"/>
</dbReference>
<dbReference type="PANTHER" id="PTHR44757">
    <property type="entry name" value="DIGUANYLATE CYCLASE DGCP"/>
    <property type="match status" value="1"/>
</dbReference>
<dbReference type="CDD" id="cd01949">
    <property type="entry name" value="GGDEF"/>
    <property type="match status" value="1"/>
</dbReference>
<reference evidence="4 5" key="1">
    <citation type="submission" date="2024-09" db="EMBL/GenBank/DDBJ databases">
        <authorList>
            <person name="Sun Q."/>
            <person name="Mori K."/>
        </authorList>
    </citation>
    <scope>NUCLEOTIDE SEQUENCE [LARGE SCALE GENOMIC DNA]</scope>
    <source>
        <strain evidence="4 5">JCM 12520</strain>
    </source>
</reference>
<dbReference type="RefSeq" id="WP_344910006.1">
    <property type="nucleotide sequence ID" value="NZ_BAAAYO010000008.1"/>
</dbReference>
<evidence type="ECO:0000259" key="2">
    <source>
        <dbReference type="PROSITE" id="PS50883"/>
    </source>
</evidence>
<dbReference type="Pfam" id="PF13426">
    <property type="entry name" value="PAS_9"/>
    <property type="match status" value="1"/>
</dbReference>
<dbReference type="SUPFAM" id="SSF55785">
    <property type="entry name" value="PYP-like sensor domain (PAS domain)"/>
    <property type="match status" value="1"/>
</dbReference>
<dbReference type="InterPro" id="IPR000160">
    <property type="entry name" value="GGDEF_dom"/>
</dbReference>
<dbReference type="SUPFAM" id="SSF141868">
    <property type="entry name" value="EAL domain-like"/>
    <property type="match status" value="1"/>
</dbReference>
<dbReference type="Pfam" id="PF00563">
    <property type="entry name" value="EAL"/>
    <property type="match status" value="1"/>
</dbReference>
<dbReference type="PROSITE" id="PS50112">
    <property type="entry name" value="PAS"/>
    <property type="match status" value="1"/>
</dbReference>
<dbReference type="InterPro" id="IPR035919">
    <property type="entry name" value="EAL_sf"/>
</dbReference>
<comment type="caution">
    <text evidence="4">The sequence shown here is derived from an EMBL/GenBank/DDBJ whole genome shotgun (WGS) entry which is preliminary data.</text>
</comment>
<dbReference type="PROSITE" id="PS50883">
    <property type="entry name" value="EAL"/>
    <property type="match status" value="1"/>
</dbReference>
<dbReference type="Gene3D" id="3.30.450.20">
    <property type="entry name" value="PAS domain"/>
    <property type="match status" value="1"/>
</dbReference>
<dbReference type="SMART" id="SM00052">
    <property type="entry name" value="EAL"/>
    <property type="match status" value="1"/>
</dbReference>
<dbReference type="Pfam" id="PF00990">
    <property type="entry name" value="GGDEF"/>
    <property type="match status" value="1"/>
</dbReference>
<dbReference type="PROSITE" id="PS50887">
    <property type="entry name" value="GGDEF"/>
    <property type="match status" value="1"/>
</dbReference>
<keyword evidence="5" id="KW-1185">Reference proteome</keyword>
<dbReference type="SMART" id="SM00091">
    <property type="entry name" value="PAS"/>
    <property type="match status" value="2"/>
</dbReference>
<sequence length="681" mass="77148">MGKRRDTFLAGYEGYPEAIVTIDGSGSITGMNGKAREARKRSLSRLHIGETFASLLEGEHAALWEQCCSQWDNSELISPGIPLNVYDDKGATLVWEVRLLEDREGDVRGGRHIFIRDQTEAVQQRVAAREIVTRYHQLIDVYVDIIVIFKGMRIVFVNNVGEDTLGGRQEQLIGEPILRFVAPEHRDLVMSRISYTLETGLRAELAEITMINYQGDSFDVEVMSRAITYDGEPAVLTVARNITARKQVEREMRHMAYHDALTGLPNRRRFNLDISAKIEEARSRSARFSVMLIDVDRFKHINDSLGHTYGDMFLQEMARRLQDHLTGSDALLARMGGDEFTLLFDGMDDERMTEAAKRITKVIEQPFRLKEQNFYVTASMGIASYPTDGEDAVQLLKNADAAMYEIKKSGKSDFGFYSKKLHEKLQEKLELEARLRTAIAANELILYYQPQMDAPSRTMTGVEALIRWNHPTKGILPPAVFLPIAEEAGLIYEIGTWVLREACRQMKSWHDNGGPLIPVAVNLSSQQFHQPQLVSYIRAILEETGLPPQYLELEITESMMVNAAVSVEILKDLNALGVRISLDDFGTGYSSLSYLKHFPIDKIKIDRSFVKDIAQNDNDKAIVATIITLAQHLNMLVIAEGIETKEQLDILMHNDCRDIQGYYFSHPLPAEELESHFFVPR</sequence>
<evidence type="ECO:0000313" key="4">
    <source>
        <dbReference type="EMBL" id="MFB9749950.1"/>
    </source>
</evidence>
<dbReference type="PANTHER" id="PTHR44757:SF2">
    <property type="entry name" value="BIOFILM ARCHITECTURE MAINTENANCE PROTEIN MBAA"/>
    <property type="match status" value="1"/>
</dbReference>
<dbReference type="InterPro" id="IPR001633">
    <property type="entry name" value="EAL_dom"/>
</dbReference>
<dbReference type="NCBIfam" id="TIGR00229">
    <property type="entry name" value="sensory_box"/>
    <property type="match status" value="1"/>
</dbReference>
<feature type="domain" description="GGDEF" evidence="3">
    <location>
        <begin position="286"/>
        <end position="419"/>
    </location>
</feature>
<feature type="domain" description="PAS" evidence="1">
    <location>
        <begin position="150"/>
        <end position="200"/>
    </location>
</feature>
<dbReference type="InterPro" id="IPR000014">
    <property type="entry name" value="PAS"/>
</dbReference>
<dbReference type="InterPro" id="IPR043128">
    <property type="entry name" value="Rev_trsase/Diguanyl_cyclase"/>
</dbReference>
<dbReference type="NCBIfam" id="TIGR00254">
    <property type="entry name" value="GGDEF"/>
    <property type="match status" value="1"/>
</dbReference>
<evidence type="ECO:0000259" key="3">
    <source>
        <dbReference type="PROSITE" id="PS50887"/>
    </source>
</evidence>
<dbReference type="Gene3D" id="3.30.70.270">
    <property type="match status" value="1"/>
</dbReference>
<dbReference type="InterPro" id="IPR052155">
    <property type="entry name" value="Biofilm_reg_signaling"/>
</dbReference>
<dbReference type="InterPro" id="IPR035965">
    <property type="entry name" value="PAS-like_dom_sf"/>
</dbReference>
<dbReference type="SMART" id="SM00267">
    <property type="entry name" value="GGDEF"/>
    <property type="match status" value="1"/>
</dbReference>
<organism evidence="4 5">
    <name type="scientific">Paenibacillus hodogayensis</name>
    <dbReference type="NCBI Taxonomy" id="279208"/>
    <lineage>
        <taxon>Bacteria</taxon>
        <taxon>Bacillati</taxon>
        <taxon>Bacillota</taxon>
        <taxon>Bacilli</taxon>
        <taxon>Bacillales</taxon>
        <taxon>Paenibacillaceae</taxon>
        <taxon>Paenibacillus</taxon>
    </lineage>
</organism>
<name>A0ABV5VNW3_9BACL</name>
<evidence type="ECO:0000259" key="1">
    <source>
        <dbReference type="PROSITE" id="PS50112"/>
    </source>
</evidence>
<feature type="domain" description="EAL" evidence="2">
    <location>
        <begin position="428"/>
        <end position="681"/>
    </location>
</feature>
<dbReference type="Proteomes" id="UP001589619">
    <property type="component" value="Unassembled WGS sequence"/>
</dbReference>
<evidence type="ECO:0000313" key="5">
    <source>
        <dbReference type="Proteomes" id="UP001589619"/>
    </source>
</evidence>
<dbReference type="EMBL" id="JBHMAG010000001">
    <property type="protein sequence ID" value="MFB9749950.1"/>
    <property type="molecule type" value="Genomic_DNA"/>
</dbReference>